<evidence type="ECO:0000313" key="3">
    <source>
        <dbReference type="Proteomes" id="UP000316330"/>
    </source>
</evidence>
<evidence type="ECO:0000256" key="1">
    <source>
        <dbReference type="HAMAP-Rule" id="MF_00800"/>
    </source>
</evidence>
<sequence length="192" mass="20756">MDTETRSITDQVEVLLNELVQSGGVRSGQIVVMGVSTSEVRGKRIGTSGAEDVAEQIYAGVERVREQAGFHAVWQCCEHLNRALVTERDLAEAQGWTEVSAVPIPKAGGSMASCAYRRMKDPCLVEAVQVHAGVDIGETMIGMHLRPVAIPLRPTIRMIGQARANLATTRPKLIGGARAVYVREDRSAESCD</sequence>
<accession>A0A559JB74</accession>
<evidence type="ECO:0000313" key="2">
    <source>
        <dbReference type="EMBL" id="TVX97126.1"/>
    </source>
</evidence>
<dbReference type="InterPro" id="IPR028345">
    <property type="entry name" value="Antibiotic_NAT-like"/>
</dbReference>
<dbReference type="NCBIfam" id="TIGR01440">
    <property type="entry name" value="TIGR01440 family protein"/>
    <property type="match status" value="1"/>
</dbReference>
<comment type="similarity">
    <text evidence="1">Belongs to the UPF0340 family.</text>
</comment>
<dbReference type="Proteomes" id="UP000316330">
    <property type="component" value="Unassembled WGS sequence"/>
</dbReference>
<dbReference type="EMBL" id="VNJJ01000013">
    <property type="protein sequence ID" value="TVX97126.1"/>
    <property type="molecule type" value="Genomic_DNA"/>
</dbReference>
<comment type="caution">
    <text evidence="2">The sequence shown here is derived from an EMBL/GenBank/DDBJ whole genome shotgun (WGS) entry which is preliminary data.</text>
</comment>
<gene>
    <name evidence="2" type="ORF">FPZ45_19445</name>
</gene>
<dbReference type="RefSeq" id="WP_144705569.1">
    <property type="nucleotide sequence ID" value="NZ_VNJJ01000013.1"/>
</dbReference>
<protein>
    <recommendedName>
        <fullName evidence="1">UPF0340 protein FPZ45_19445</fullName>
    </recommendedName>
</protein>
<dbReference type="Gene3D" id="3.40.50.10360">
    <property type="entry name" value="Hypothetical protein TT1679"/>
    <property type="match status" value="1"/>
</dbReference>
<organism evidence="2 3">
    <name type="scientific">Cohnella terricola</name>
    <dbReference type="NCBI Taxonomy" id="1289167"/>
    <lineage>
        <taxon>Bacteria</taxon>
        <taxon>Bacillati</taxon>
        <taxon>Bacillota</taxon>
        <taxon>Bacilli</taxon>
        <taxon>Bacillales</taxon>
        <taxon>Paenibacillaceae</taxon>
        <taxon>Cohnella</taxon>
    </lineage>
</organism>
<dbReference type="OrthoDB" id="9803187at2"/>
<reference evidence="2 3" key="1">
    <citation type="submission" date="2019-07" db="EMBL/GenBank/DDBJ databases">
        <authorList>
            <person name="Kim J."/>
        </authorList>
    </citation>
    <scope>NUCLEOTIDE SEQUENCE [LARGE SCALE GENOMIC DNA]</scope>
    <source>
        <strain evidence="2 3">G13</strain>
    </source>
</reference>
<dbReference type="Pfam" id="PF04260">
    <property type="entry name" value="DUF436"/>
    <property type="match status" value="1"/>
</dbReference>
<name>A0A559JB74_9BACL</name>
<dbReference type="HAMAP" id="MF_00800">
    <property type="entry name" value="UPF0340"/>
    <property type="match status" value="1"/>
</dbReference>
<proteinExistence type="inferred from homology"/>
<dbReference type="InterPro" id="IPR006340">
    <property type="entry name" value="DUF436"/>
</dbReference>
<dbReference type="SUPFAM" id="SSF110710">
    <property type="entry name" value="TTHA0583/YokD-like"/>
    <property type="match status" value="1"/>
</dbReference>
<dbReference type="PIRSF" id="PIRSF007510">
    <property type="entry name" value="UCP007510"/>
    <property type="match status" value="1"/>
</dbReference>
<dbReference type="AlphaFoldDB" id="A0A559JB74"/>
<keyword evidence="3" id="KW-1185">Reference proteome</keyword>